<dbReference type="GO" id="GO:0016887">
    <property type="term" value="F:ATP hydrolysis activity"/>
    <property type="evidence" value="ECO:0007669"/>
    <property type="project" value="InterPro"/>
</dbReference>
<dbReference type="Gene3D" id="3.40.50.300">
    <property type="entry name" value="P-loop containing nucleotide triphosphate hydrolases"/>
    <property type="match status" value="2"/>
</dbReference>
<evidence type="ECO:0000256" key="3">
    <source>
        <dbReference type="ARBA" id="ARBA00022840"/>
    </source>
</evidence>
<dbReference type="InterPro" id="IPR017871">
    <property type="entry name" value="ABC_transporter-like_CS"/>
</dbReference>
<evidence type="ECO:0000259" key="5">
    <source>
        <dbReference type="PROSITE" id="PS50893"/>
    </source>
</evidence>
<feature type="region of interest" description="Disordered" evidence="4">
    <location>
        <begin position="316"/>
        <end position="336"/>
    </location>
</feature>
<accession>A0A366HHP2</accession>
<dbReference type="InterPro" id="IPR003593">
    <property type="entry name" value="AAA+_ATPase"/>
</dbReference>
<dbReference type="SMART" id="SM00382">
    <property type="entry name" value="AAA"/>
    <property type="match status" value="2"/>
</dbReference>
<keyword evidence="2" id="KW-0547">Nucleotide-binding</keyword>
<protein>
    <submittedName>
        <fullName evidence="6">ABC-2 type transport system ATP-binding protein</fullName>
    </submittedName>
</protein>
<dbReference type="PROSITE" id="PS00211">
    <property type="entry name" value="ABC_TRANSPORTER_1"/>
    <property type="match status" value="1"/>
</dbReference>
<sequence>MNSPAPALSARGLSKHFLAKGLRQTALDDVSFEAQASALSALVGPDAAGKTTMLRLAAGLMHASHGELSVFGLDVAAHPQSVQDRISYMPQRFGLYDDLSVQENLDLYADLHGVPRNERGPRYARLMEMTDLGRFTGRLAGKLSGGMKQKLGLACTLVRSPELLLLDEPTAGVDPLSRRDLWEILEHLVQKEGLAVLISTSYLDEAARCSHVVVLHQGQLLAQGAPQTISQKAGGLCFLATPAPNQPARSLQVRLLDAPETLDAVPRAGQVHFIRSARAVQQGDPALAAVLDHASHTSTPPTLEDGFMVMLRTQGQPDARPHAPAPASERAPAEHAAGDTVIEVKNLVRKFGDFVAVDNTTFNVRRGEIFGLLGPNGAGKTTTFRMLCGLLPATSGELKVAGNNLRTAGAQARLKIGYVAQRFALYGNLSVQENLVFFGGAYGLYGKRLRERIEAAMDQFQLREHSRAAAGQLPGGFKQRLAMAAGLLHEPDILFLDEPTSGADPLARREFWRRITALAEQGTTVVITTHFMEEAEYCDRVVIQDAGRILAMGTPLEIRRQAGNAQGAQITMEQAFIDIVERARRQDADEDASGTAHPSTAAAEEGAS</sequence>
<dbReference type="RefSeq" id="WP_113932378.1">
    <property type="nucleotide sequence ID" value="NZ_JACCEU010000002.1"/>
</dbReference>
<feature type="region of interest" description="Disordered" evidence="4">
    <location>
        <begin position="585"/>
        <end position="608"/>
    </location>
</feature>
<dbReference type="GO" id="GO:0005524">
    <property type="term" value="F:ATP binding"/>
    <property type="evidence" value="ECO:0007669"/>
    <property type="project" value="UniProtKB-KW"/>
</dbReference>
<dbReference type="Pfam" id="PF00005">
    <property type="entry name" value="ABC_tran"/>
    <property type="match status" value="2"/>
</dbReference>
<keyword evidence="7" id="KW-1185">Reference proteome</keyword>
<evidence type="ECO:0000256" key="2">
    <source>
        <dbReference type="ARBA" id="ARBA00022741"/>
    </source>
</evidence>
<evidence type="ECO:0000256" key="4">
    <source>
        <dbReference type="SAM" id="MobiDB-lite"/>
    </source>
</evidence>
<evidence type="ECO:0000313" key="6">
    <source>
        <dbReference type="EMBL" id="RBP42184.1"/>
    </source>
</evidence>
<dbReference type="InterPro" id="IPR003439">
    <property type="entry name" value="ABC_transporter-like_ATP-bd"/>
</dbReference>
<feature type="domain" description="ABC transporter" evidence="5">
    <location>
        <begin position="8"/>
        <end position="242"/>
    </location>
</feature>
<dbReference type="Proteomes" id="UP000253628">
    <property type="component" value="Unassembled WGS sequence"/>
</dbReference>
<dbReference type="EMBL" id="QNRQ01000002">
    <property type="protein sequence ID" value="RBP42184.1"/>
    <property type="molecule type" value="Genomic_DNA"/>
</dbReference>
<evidence type="ECO:0000313" key="7">
    <source>
        <dbReference type="Proteomes" id="UP000253628"/>
    </source>
</evidence>
<keyword evidence="1" id="KW-1003">Cell membrane</keyword>
<dbReference type="AlphaFoldDB" id="A0A366HHP2"/>
<organism evidence="6 7">
    <name type="scientific">Eoetvoesiella caeni</name>
    <dbReference type="NCBI Taxonomy" id="645616"/>
    <lineage>
        <taxon>Bacteria</taxon>
        <taxon>Pseudomonadati</taxon>
        <taxon>Pseudomonadota</taxon>
        <taxon>Betaproteobacteria</taxon>
        <taxon>Burkholderiales</taxon>
        <taxon>Alcaligenaceae</taxon>
        <taxon>Eoetvoesiella</taxon>
    </lineage>
</organism>
<dbReference type="CDD" id="cd03230">
    <property type="entry name" value="ABC_DR_subfamily_A"/>
    <property type="match status" value="1"/>
</dbReference>
<gene>
    <name evidence="6" type="ORF">DFR37_102570</name>
</gene>
<dbReference type="PANTHER" id="PTHR43038:SF3">
    <property type="entry name" value="ABC TRANSPORTER G FAMILY MEMBER 20 ISOFORM X1"/>
    <property type="match status" value="1"/>
</dbReference>
<evidence type="ECO:0000256" key="1">
    <source>
        <dbReference type="ARBA" id="ARBA00022475"/>
    </source>
</evidence>
<dbReference type="SUPFAM" id="SSF52540">
    <property type="entry name" value="P-loop containing nucleoside triphosphate hydrolases"/>
    <property type="match status" value="2"/>
</dbReference>
<dbReference type="PROSITE" id="PS50893">
    <property type="entry name" value="ABC_TRANSPORTER_2"/>
    <property type="match status" value="2"/>
</dbReference>
<dbReference type="OrthoDB" id="9776369at2"/>
<keyword evidence="1" id="KW-0472">Membrane</keyword>
<keyword evidence="3 6" id="KW-0067">ATP-binding</keyword>
<feature type="domain" description="ABC transporter" evidence="5">
    <location>
        <begin position="342"/>
        <end position="571"/>
    </location>
</feature>
<dbReference type="PANTHER" id="PTHR43038">
    <property type="entry name" value="ATP-BINDING CASSETTE, SUB-FAMILY H, MEMBER 1"/>
    <property type="match status" value="1"/>
</dbReference>
<proteinExistence type="predicted"/>
<comment type="caution">
    <text evidence="6">The sequence shown here is derived from an EMBL/GenBank/DDBJ whole genome shotgun (WGS) entry which is preliminary data.</text>
</comment>
<dbReference type="InterPro" id="IPR027417">
    <property type="entry name" value="P-loop_NTPase"/>
</dbReference>
<name>A0A366HHP2_9BURK</name>
<reference evidence="6 7" key="1">
    <citation type="submission" date="2018-06" db="EMBL/GenBank/DDBJ databases">
        <title>Genomic Encyclopedia of Type Strains, Phase IV (KMG-IV): sequencing the most valuable type-strain genomes for metagenomic binning, comparative biology and taxonomic classification.</title>
        <authorList>
            <person name="Goeker M."/>
        </authorList>
    </citation>
    <scope>NUCLEOTIDE SEQUENCE [LARGE SCALE GENOMIC DNA]</scope>
    <source>
        <strain evidence="6 7">DSM 25520</strain>
    </source>
</reference>